<dbReference type="Proteomes" id="UP001165587">
    <property type="component" value="Unassembled WGS sequence"/>
</dbReference>
<evidence type="ECO:0000313" key="3">
    <source>
        <dbReference type="Proteomes" id="UP001165587"/>
    </source>
</evidence>
<gene>
    <name evidence="2" type="ORF">N1028_15915</name>
</gene>
<dbReference type="InterPro" id="IPR052712">
    <property type="entry name" value="Acid_resist_chaperone_HdeD"/>
</dbReference>
<feature type="transmembrane region" description="Helical" evidence="1">
    <location>
        <begin position="168"/>
        <end position="192"/>
    </location>
</feature>
<keyword evidence="1" id="KW-1133">Transmembrane helix</keyword>
<feature type="transmembrane region" description="Helical" evidence="1">
    <location>
        <begin position="89"/>
        <end position="107"/>
    </location>
</feature>
<comment type="caution">
    <text evidence="2">The sequence shown here is derived from an EMBL/GenBank/DDBJ whole genome shotgun (WGS) entry which is preliminary data.</text>
</comment>
<sequence>MTTPTINPTGFWLFEGDITAAAGRWLKAGLWIRAILSLVLGIVVLVLSFNNPDAIVFTIALFFAIYFWIVGLVRVVAGIVNKGVSGGMRALNIILGVLLIVAGVVAIRNEVVALVALALVIGFSWILEGVLAVIETAKDSSQWFGTILGVISVVAGIIVIFLPLESIGILVLFTGIMLIVTGIMAAITAIMLGRTKKSVA</sequence>
<feature type="transmembrane region" description="Helical" evidence="1">
    <location>
        <begin position="143"/>
        <end position="162"/>
    </location>
</feature>
<reference evidence="2" key="1">
    <citation type="submission" date="2022-08" db="EMBL/GenBank/DDBJ databases">
        <authorList>
            <person name="Deng Y."/>
            <person name="Han X.-F."/>
            <person name="Zhang Y.-Q."/>
        </authorList>
    </citation>
    <scope>NUCLEOTIDE SEQUENCE</scope>
    <source>
        <strain evidence="2">CPCC 203407</strain>
    </source>
</reference>
<name>A0AA41XG37_9MICO</name>
<accession>A0AA41XG37</accession>
<keyword evidence="1" id="KW-0472">Membrane</keyword>
<feature type="transmembrane region" description="Helical" evidence="1">
    <location>
        <begin position="113"/>
        <end position="134"/>
    </location>
</feature>
<organism evidence="2 3">
    <name type="scientific">Herbiconiux oxytropis</name>
    <dbReference type="NCBI Taxonomy" id="2970915"/>
    <lineage>
        <taxon>Bacteria</taxon>
        <taxon>Bacillati</taxon>
        <taxon>Actinomycetota</taxon>
        <taxon>Actinomycetes</taxon>
        <taxon>Micrococcales</taxon>
        <taxon>Microbacteriaceae</taxon>
        <taxon>Herbiconiux</taxon>
    </lineage>
</organism>
<dbReference type="PANTHER" id="PTHR34989:SF1">
    <property type="entry name" value="PROTEIN HDED"/>
    <property type="match status" value="1"/>
</dbReference>
<dbReference type="AlphaFoldDB" id="A0AA41XG37"/>
<dbReference type="Pfam" id="PF03729">
    <property type="entry name" value="DUF308"/>
    <property type="match status" value="1"/>
</dbReference>
<feature type="transmembrane region" description="Helical" evidence="1">
    <location>
        <begin position="55"/>
        <end position="77"/>
    </location>
</feature>
<protein>
    <submittedName>
        <fullName evidence="2">DUF308 domain-containing protein</fullName>
    </submittedName>
</protein>
<dbReference type="RefSeq" id="WP_259530373.1">
    <property type="nucleotide sequence ID" value="NZ_JANLCK010000010.1"/>
</dbReference>
<evidence type="ECO:0000256" key="1">
    <source>
        <dbReference type="SAM" id="Phobius"/>
    </source>
</evidence>
<dbReference type="EMBL" id="JANLCK010000010">
    <property type="protein sequence ID" value="MCS5727382.1"/>
    <property type="molecule type" value="Genomic_DNA"/>
</dbReference>
<proteinExistence type="predicted"/>
<keyword evidence="1" id="KW-0812">Transmembrane</keyword>
<evidence type="ECO:0000313" key="2">
    <source>
        <dbReference type="EMBL" id="MCS5727382.1"/>
    </source>
</evidence>
<keyword evidence="3" id="KW-1185">Reference proteome</keyword>
<dbReference type="InterPro" id="IPR005325">
    <property type="entry name" value="DUF308_memb"/>
</dbReference>
<feature type="transmembrane region" description="Helical" evidence="1">
    <location>
        <begin position="30"/>
        <end position="49"/>
    </location>
</feature>
<dbReference type="GO" id="GO:0005886">
    <property type="term" value="C:plasma membrane"/>
    <property type="evidence" value="ECO:0007669"/>
    <property type="project" value="TreeGrafter"/>
</dbReference>
<dbReference type="PANTHER" id="PTHR34989">
    <property type="entry name" value="PROTEIN HDED"/>
    <property type="match status" value="1"/>
</dbReference>